<dbReference type="CDD" id="cd00093">
    <property type="entry name" value="HTH_XRE"/>
    <property type="match status" value="1"/>
</dbReference>
<evidence type="ECO:0000256" key="1">
    <source>
        <dbReference type="ARBA" id="ARBA00023122"/>
    </source>
</evidence>
<organism evidence="5 6">
    <name type="scientific">Acidianus hospitalis</name>
    <dbReference type="NCBI Taxonomy" id="563177"/>
    <lineage>
        <taxon>Archaea</taxon>
        <taxon>Thermoproteota</taxon>
        <taxon>Thermoprotei</taxon>
        <taxon>Sulfolobales</taxon>
        <taxon>Sulfolobaceae</taxon>
        <taxon>Acidianus</taxon>
    </lineage>
</organism>
<protein>
    <submittedName>
        <fullName evidence="5">CBS domain-containing protein</fullName>
    </submittedName>
</protein>
<dbReference type="Proteomes" id="UP000245638">
    <property type="component" value="Unassembled WGS sequence"/>
</dbReference>
<accession>A0A2T9X251</accession>
<dbReference type="PIRSF" id="PIRSF037253">
    <property type="entry name" value="HTH_CBS_prd"/>
    <property type="match status" value="1"/>
</dbReference>
<dbReference type="OMA" id="ESGRCKP"/>
<feature type="domain" description="HTH cro/C1-type" evidence="3">
    <location>
        <begin position="8"/>
        <end position="68"/>
    </location>
</feature>
<dbReference type="Gene3D" id="3.10.580.10">
    <property type="entry name" value="CBS-domain"/>
    <property type="match status" value="1"/>
</dbReference>
<sequence length="190" mass="21523">MIPDFSELKKLRQIAGLTQAELAKRVGVSQSFIAKIENGKIDPKFSIIKKIYDELLLMINIQDTAEKIMHSPVIVAHEKDDILSVVNKMENYNISQIPVVNNDEKLIGIIYDYVLLRKIISNNIKKLTASKVMSPLPPLIQKTEPINGILRLFSKYSVVLVIDDKLHPLGIITRSDLIGFLVKHKLEEPQ</sequence>
<dbReference type="SUPFAM" id="SSF54631">
    <property type="entry name" value="CBS-domain pair"/>
    <property type="match status" value="1"/>
</dbReference>
<dbReference type="RefSeq" id="WP_013775586.1">
    <property type="nucleotide sequence ID" value="NC_015518.1"/>
</dbReference>
<name>A0A2T9X251_9CREN</name>
<proteinExistence type="predicted"/>
<dbReference type="SUPFAM" id="SSF47413">
    <property type="entry name" value="lambda repressor-like DNA-binding domains"/>
    <property type="match status" value="1"/>
</dbReference>
<feature type="domain" description="CBS" evidence="4">
    <location>
        <begin position="69"/>
        <end position="127"/>
    </location>
</feature>
<dbReference type="Pfam" id="PF01381">
    <property type="entry name" value="HTH_3"/>
    <property type="match status" value="1"/>
</dbReference>
<keyword evidence="1 2" id="KW-0129">CBS domain</keyword>
<feature type="domain" description="CBS" evidence="4">
    <location>
        <begin position="133"/>
        <end position="188"/>
    </location>
</feature>
<evidence type="ECO:0000259" key="3">
    <source>
        <dbReference type="PROSITE" id="PS50943"/>
    </source>
</evidence>
<dbReference type="PROSITE" id="PS50943">
    <property type="entry name" value="HTH_CROC1"/>
    <property type="match status" value="1"/>
</dbReference>
<gene>
    <name evidence="5" type="ORF">DDW13_08660</name>
</gene>
<dbReference type="Gene3D" id="1.10.260.40">
    <property type="entry name" value="lambda repressor-like DNA-binding domains"/>
    <property type="match status" value="1"/>
</dbReference>
<evidence type="ECO:0000313" key="5">
    <source>
        <dbReference type="EMBL" id="PVU74115.1"/>
    </source>
</evidence>
<dbReference type="InterPro" id="IPR017158">
    <property type="entry name" value="Tscrpt-reg_CBS-contain_prd"/>
</dbReference>
<dbReference type="InterPro" id="IPR001387">
    <property type="entry name" value="Cro/C1-type_HTH"/>
</dbReference>
<evidence type="ECO:0000259" key="4">
    <source>
        <dbReference type="PROSITE" id="PS51371"/>
    </source>
</evidence>
<dbReference type="InterPro" id="IPR051257">
    <property type="entry name" value="Diverse_CBS-Domain"/>
</dbReference>
<reference evidence="5 6" key="1">
    <citation type="journal article" date="2015" name="Appl. Environ. Microbiol.">
        <title>Nanoarchaeota, Their Sulfolobales Host, and Nanoarchaeota Virus Distribution across Yellowstone National Park Hot Springs.</title>
        <authorList>
            <person name="Munson-McGee J.H."/>
            <person name="Field E.K."/>
            <person name="Bateson M."/>
            <person name="Rooney C."/>
            <person name="Stepanauskas R."/>
            <person name="Young M.J."/>
        </authorList>
    </citation>
    <scope>NUCLEOTIDE SEQUENCE [LARGE SCALE GENOMIC DNA]</scope>
    <source>
        <strain evidence="5">SCGC AC-742_N10</strain>
    </source>
</reference>
<dbReference type="SMART" id="SM00530">
    <property type="entry name" value="HTH_XRE"/>
    <property type="match status" value="1"/>
</dbReference>
<dbReference type="SMART" id="SM00116">
    <property type="entry name" value="CBS"/>
    <property type="match status" value="2"/>
</dbReference>
<dbReference type="PANTHER" id="PTHR43080:SF4">
    <property type="entry name" value="CRO-LIKE PROTEIN"/>
    <property type="match status" value="1"/>
</dbReference>
<dbReference type="AlphaFoldDB" id="A0A2T9X251"/>
<evidence type="ECO:0000313" key="6">
    <source>
        <dbReference type="Proteomes" id="UP000245638"/>
    </source>
</evidence>
<dbReference type="GO" id="GO:0003677">
    <property type="term" value="F:DNA binding"/>
    <property type="evidence" value="ECO:0007669"/>
    <property type="project" value="InterPro"/>
</dbReference>
<evidence type="ECO:0000256" key="2">
    <source>
        <dbReference type="PROSITE-ProRule" id="PRU00703"/>
    </source>
</evidence>
<dbReference type="PROSITE" id="PS51371">
    <property type="entry name" value="CBS"/>
    <property type="match status" value="2"/>
</dbReference>
<comment type="caution">
    <text evidence="5">The sequence shown here is derived from an EMBL/GenBank/DDBJ whole genome shotgun (WGS) entry which is preliminary data.</text>
</comment>
<dbReference type="InterPro" id="IPR000644">
    <property type="entry name" value="CBS_dom"/>
</dbReference>
<dbReference type="Pfam" id="PF00571">
    <property type="entry name" value="CBS"/>
    <property type="match status" value="2"/>
</dbReference>
<dbReference type="InterPro" id="IPR010982">
    <property type="entry name" value="Lambda_DNA-bd_dom_sf"/>
</dbReference>
<dbReference type="EMBL" id="QEFD01000233">
    <property type="protein sequence ID" value="PVU74115.1"/>
    <property type="molecule type" value="Genomic_DNA"/>
</dbReference>
<dbReference type="PANTHER" id="PTHR43080">
    <property type="entry name" value="CBS DOMAIN-CONTAINING PROTEIN CBSX3, MITOCHONDRIAL"/>
    <property type="match status" value="1"/>
</dbReference>
<dbReference type="InterPro" id="IPR046342">
    <property type="entry name" value="CBS_dom_sf"/>
</dbReference>